<name>A0ABS9JZE2_9RHOO</name>
<keyword evidence="2" id="KW-0808">Transferase</keyword>
<keyword evidence="3" id="KW-0949">S-adenosyl-L-methionine</keyword>
<protein>
    <submittedName>
        <fullName evidence="5">Class I SAM-dependent methyltransferase</fullName>
    </submittedName>
</protein>
<evidence type="ECO:0000256" key="1">
    <source>
        <dbReference type="ARBA" id="ARBA00022603"/>
    </source>
</evidence>
<comment type="caution">
    <text evidence="5">The sequence shown here is derived from an EMBL/GenBank/DDBJ whole genome shotgun (WGS) entry which is preliminary data.</text>
</comment>
<dbReference type="Pfam" id="PF08241">
    <property type="entry name" value="Methyltransf_11"/>
    <property type="match status" value="1"/>
</dbReference>
<evidence type="ECO:0000313" key="5">
    <source>
        <dbReference type="EMBL" id="MCG2576272.1"/>
    </source>
</evidence>
<keyword evidence="1 5" id="KW-0489">Methyltransferase</keyword>
<sequence>MSQFEISRKNSEFWNELCGSGLAKVLGITDSSPESLKKFDDWYFDFYPYLFDYIPFESMKGKNVLEIGLGYGTVSQRLAESGANYTGLDIAHGPVSMVNQRLAQNNLPGSAILGSILEPQLPAVTFDYVIAIGCLHHTGNLKFAIEQCHNLLKPGGQLIFMVYYAYSYRRFRMTPLLTIKNMVKEAFGYRGVVGNGSNRQRAAYDASSNGGGAPHTDWISERSLKDYCGAFTSFKASVENIDQESPFRSTPRKDLLKTRWPSIVGLDLYATATK</sequence>
<dbReference type="EMBL" id="JAKLTN010000001">
    <property type="protein sequence ID" value="MCG2576272.1"/>
    <property type="molecule type" value="Genomic_DNA"/>
</dbReference>
<evidence type="ECO:0000259" key="4">
    <source>
        <dbReference type="Pfam" id="PF08241"/>
    </source>
</evidence>
<reference evidence="5" key="1">
    <citation type="submission" date="2022-01" db="EMBL/GenBank/DDBJ databases">
        <authorList>
            <person name="Jo J.-H."/>
            <person name="Im W.-T."/>
        </authorList>
    </citation>
    <scope>NUCLEOTIDE SEQUENCE</scope>
    <source>
        <strain evidence="5">XY25</strain>
    </source>
</reference>
<dbReference type="PANTHER" id="PTHR43464">
    <property type="entry name" value="METHYLTRANSFERASE"/>
    <property type="match status" value="1"/>
</dbReference>
<dbReference type="SUPFAM" id="SSF53335">
    <property type="entry name" value="S-adenosyl-L-methionine-dependent methyltransferases"/>
    <property type="match status" value="1"/>
</dbReference>
<accession>A0ABS9JZE2</accession>
<proteinExistence type="predicted"/>
<organism evidence="5 6">
    <name type="scientific">Dechloromonas hankyongensis</name>
    <dbReference type="NCBI Taxonomy" id="2908002"/>
    <lineage>
        <taxon>Bacteria</taxon>
        <taxon>Pseudomonadati</taxon>
        <taxon>Pseudomonadota</taxon>
        <taxon>Betaproteobacteria</taxon>
        <taxon>Rhodocyclales</taxon>
        <taxon>Azonexaceae</taxon>
        <taxon>Dechloromonas</taxon>
    </lineage>
</organism>
<evidence type="ECO:0000256" key="3">
    <source>
        <dbReference type="ARBA" id="ARBA00022691"/>
    </source>
</evidence>
<evidence type="ECO:0000313" key="6">
    <source>
        <dbReference type="Proteomes" id="UP001165384"/>
    </source>
</evidence>
<dbReference type="RefSeq" id="WP_275708012.1">
    <property type="nucleotide sequence ID" value="NZ_JAKLTN010000001.1"/>
</dbReference>
<dbReference type="Gene3D" id="3.40.50.150">
    <property type="entry name" value="Vaccinia Virus protein VP39"/>
    <property type="match status" value="1"/>
</dbReference>
<feature type="domain" description="Methyltransferase type 11" evidence="4">
    <location>
        <begin position="65"/>
        <end position="160"/>
    </location>
</feature>
<dbReference type="GO" id="GO:0008168">
    <property type="term" value="F:methyltransferase activity"/>
    <property type="evidence" value="ECO:0007669"/>
    <property type="project" value="UniProtKB-KW"/>
</dbReference>
<gene>
    <name evidence="5" type="ORF">LZ012_04615</name>
</gene>
<dbReference type="Proteomes" id="UP001165384">
    <property type="component" value="Unassembled WGS sequence"/>
</dbReference>
<dbReference type="InterPro" id="IPR013216">
    <property type="entry name" value="Methyltransf_11"/>
</dbReference>
<evidence type="ECO:0000256" key="2">
    <source>
        <dbReference type="ARBA" id="ARBA00022679"/>
    </source>
</evidence>
<dbReference type="PANTHER" id="PTHR43464:SF19">
    <property type="entry name" value="UBIQUINONE BIOSYNTHESIS O-METHYLTRANSFERASE, MITOCHONDRIAL"/>
    <property type="match status" value="1"/>
</dbReference>
<dbReference type="InterPro" id="IPR029063">
    <property type="entry name" value="SAM-dependent_MTases_sf"/>
</dbReference>
<dbReference type="CDD" id="cd02440">
    <property type="entry name" value="AdoMet_MTases"/>
    <property type="match status" value="1"/>
</dbReference>
<keyword evidence="6" id="KW-1185">Reference proteome</keyword>
<dbReference type="GO" id="GO:0032259">
    <property type="term" value="P:methylation"/>
    <property type="evidence" value="ECO:0007669"/>
    <property type="project" value="UniProtKB-KW"/>
</dbReference>